<dbReference type="Proteomes" id="UP000691718">
    <property type="component" value="Unassembled WGS sequence"/>
</dbReference>
<accession>A0A8S3WEW3</accession>
<proteinExistence type="predicted"/>
<name>A0A8S3WEW3_PARAO</name>
<dbReference type="AlphaFoldDB" id="A0A8S3WEW3"/>
<gene>
    <name evidence="1" type="ORF">PAPOLLO_LOCUS5655</name>
</gene>
<sequence>MHQEPTVVIRVVCSQTRYQGRKTGNSSSPVVKKHCDYLQKKSRIDADQIYHYKDVLLTEKLIVEYDF</sequence>
<reference evidence="1" key="1">
    <citation type="submission" date="2021-04" db="EMBL/GenBank/DDBJ databases">
        <authorList>
            <person name="Tunstrom K."/>
        </authorList>
    </citation>
    <scope>NUCLEOTIDE SEQUENCE</scope>
</reference>
<evidence type="ECO:0000313" key="1">
    <source>
        <dbReference type="EMBL" id="CAG4957180.1"/>
    </source>
</evidence>
<organism evidence="1 2">
    <name type="scientific">Parnassius apollo</name>
    <name type="common">Apollo butterfly</name>
    <name type="synonym">Papilio apollo</name>
    <dbReference type="NCBI Taxonomy" id="110799"/>
    <lineage>
        <taxon>Eukaryota</taxon>
        <taxon>Metazoa</taxon>
        <taxon>Ecdysozoa</taxon>
        <taxon>Arthropoda</taxon>
        <taxon>Hexapoda</taxon>
        <taxon>Insecta</taxon>
        <taxon>Pterygota</taxon>
        <taxon>Neoptera</taxon>
        <taxon>Endopterygota</taxon>
        <taxon>Lepidoptera</taxon>
        <taxon>Glossata</taxon>
        <taxon>Ditrysia</taxon>
        <taxon>Papilionoidea</taxon>
        <taxon>Papilionidae</taxon>
        <taxon>Parnassiinae</taxon>
        <taxon>Parnassini</taxon>
        <taxon>Parnassius</taxon>
        <taxon>Parnassius</taxon>
    </lineage>
</organism>
<protein>
    <submittedName>
        <fullName evidence="1">(apollo) hypothetical protein</fullName>
    </submittedName>
</protein>
<evidence type="ECO:0000313" key="2">
    <source>
        <dbReference type="Proteomes" id="UP000691718"/>
    </source>
</evidence>
<keyword evidence="2" id="KW-1185">Reference proteome</keyword>
<dbReference type="EMBL" id="CAJQZP010000341">
    <property type="protein sequence ID" value="CAG4957180.1"/>
    <property type="molecule type" value="Genomic_DNA"/>
</dbReference>
<comment type="caution">
    <text evidence="1">The sequence shown here is derived from an EMBL/GenBank/DDBJ whole genome shotgun (WGS) entry which is preliminary data.</text>
</comment>